<proteinExistence type="predicted"/>
<accession>A0A9N9GJ15</accession>
<dbReference type="EMBL" id="CAJVPS010005156">
    <property type="protein sequence ID" value="CAG8611922.1"/>
    <property type="molecule type" value="Genomic_DNA"/>
</dbReference>
<dbReference type="AlphaFoldDB" id="A0A9N9GJ15"/>
<evidence type="ECO:0000256" key="1">
    <source>
        <dbReference type="SAM" id="MobiDB-lite"/>
    </source>
</evidence>
<gene>
    <name evidence="2" type="ORF">ALEPTO_LOCUS8599</name>
</gene>
<evidence type="ECO:0000313" key="3">
    <source>
        <dbReference type="Proteomes" id="UP000789508"/>
    </source>
</evidence>
<dbReference type="OrthoDB" id="2391523at2759"/>
<organism evidence="2 3">
    <name type="scientific">Ambispora leptoticha</name>
    <dbReference type="NCBI Taxonomy" id="144679"/>
    <lineage>
        <taxon>Eukaryota</taxon>
        <taxon>Fungi</taxon>
        <taxon>Fungi incertae sedis</taxon>
        <taxon>Mucoromycota</taxon>
        <taxon>Glomeromycotina</taxon>
        <taxon>Glomeromycetes</taxon>
        <taxon>Archaeosporales</taxon>
        <taxon>Ambisporaceae</taxon>
        <taxon>Ambispora</taxon>
    </lineage>
</organism>
<keyword evidence="3" id="KW-1185">Reference proteome</keyword>
<dbReference type="Proteomes" id="UP000789508">
    <property type="component" value="Unassembled WGS sequence"/>
</dbReference>
<name>A0A9N9GJ15_9GLOM</name>
<comment type="caution">
    <text evidence="2">The sequence shown here is derived from an EMBL/GenBank/DDBJ whole genome shotgun (WGS) entry which is preliminary data.</text>
</comment>
<protein>
    <submittedName>
        <fullName evidence="2">14125_t:CDS:1</fullName>
    </submittedName>
</protein>
<evidence type="ECO:0000313" key="2">
    <source>
        <dbReference type="EMBL" id="CAG8611922.1"/>
    </source>
</evidence>
<reference evidence="2" key="1">
    <citation type="submission" date="2021-06" db="EMBL/GenBank/DDBJ databases">
        <authorList>
            <person name="Kallberg Y."/>
            <person name="Tangrot J."/>
            <person name="Rosling A."/>
        </authorList>
    </citation>
    <scope>NUCLEOTIDE SEQUENCE</scope>
    <source>
        <strain evidence="2">FL130A</strain>
    </source>
</reference>
<sequence>MSATLRSNVHVNFLAPDYLDVNDYFKKVDWIGSLNIISKTNHKKIPVSVISFCKGLKNFSTFEGESILERCKEWYHNFYERYCDLQLTERVQHIEEKIYSSQKLSELLQGTTIIKKRSYDDNDDNKAGPSNEKRSRHEDLSCESTTGACFESYQREQDELRILEIETEEPPIEWKFSAPKPNWLDKIAQEQQLLTSALFSNDDTKIRYELSLNPILWKIIDLFDQRTMNLLSENELSELNTTISASLKNWTILEPMAERHLYSLAKVYYKD</sequence>
<feature type="region of interest" description="Disordered" evidence="1">
    <location>
        <begin position="118"/>
        <end position="140"/>
    </location>
</feature>